<dbReference type="PANTHER" id="PTHR12998">
    <property type="entry name" value="TRNA:M(4)X MODIFICATION ENZYME TRM13 HOMOLOG"/>
    <property type="match status" value="1"/>
</dbReference>
<proteinExistence type="inferred from homology"/>
<dbReference type="EC" id="2.1.1.225" evidence="1"/>
<comment type="function">
    <text evidence="1">tRNA methylase which 2'-O-methylates cytidine(4) in tRNA(Pro) and tRNA(Gly)(GCC), and adenosine(4) in tRNA(His).</text>
</comment>
<sequence length="100" mass="10851">MAALEAAGGGSGSEAGPLPGRCAFFVQRKRRFCKMIPAPGRRFCGEHGGAAVSYGCYSRSVLALTVYEDQLQKHLKKCNSREKPKPVKYIGVNEWSSVAE</sequence>
<comment type="similarity">
    <text evidence="1">Belongs to the methyltransferase TRM13 family.</text>
</comment>
<comment type="catalytic activity">
    <reaction evidence="1">
        <text>cytidine(4) in tRNA(Gly)(GCC) + S-adenosyl-L-methionine = 2'-O-methylcytidine(4) in tRNA(Gly)(GCC) + S-adenosyl-L-homocysteine + H(+)</text>
        <dbReference type="Rhea" id="RHEA:43192"/>
        <dbReference type="Rhea" id="RHEA-COMP:10399"/>
        <dbReference type="Rhea" id="RHEA-COMP:10400"/>
        <dbReference type="ChEBI" id="CHEBI:15378"/>
        <dbReference type="ChEBI" id="CHEBI:57856"/>
        <dbReference type="ChEBI" id="CHEBI:59789"/>
        <dbReference type="ChEBI" id="CHEBI:74495"/>
        <dbReference type="ChEBI" id="CHEBI:82748"/>
        <dbReference type="EC" id="2.1.1.225"/>
    </reaction>
</comment>
<keyword evidence="1" id="KW-0949">S-adenosyl-L-methionine</keyword>
<organism evidence="4 5">
    <name type="scientific">Pavo cristatus</name>
    <name type="common">Indian peafowl</name>
    <name type="synonym">Blue peafowl</name>
    <dbReference type="NCBI Taxonomy" id="9049"/>
    <lineage>
        <taxon>Eukaryota</taxon>
        <taxon>Metazoa</taxon>
        <taxon>Chordata</taxon>
        <taxon>Craniata</taxon>
        <taxon>Vertebrata</taxon>
        <taxon>Euteleostomi</taxon>
        <taxon>Archelosauria</taxon>
        <taxon>Archosauria</taxon>
        <taxon>Dinosauria</taxon>
        <taxon>Saurischia</taxon>
        <taxon>Theropoda</taxon>
        <taxon>Coelurosauria</taxon>
        <taxon>Aves</taxon>
        <taxon>Neognathae</taxon>
        <taxon>Galloanserae</taxon>
        <taxon>Galliformes</taxon>
        <taxon>Phasianidae</taxon>
        <taxon>Phasianinae</taxon>
        <taxon>Pavo</taxon>
    </lineage>
</organism>
<keyword evidence="1" id="KW-0489">Methyltransferase</keyword>
<keyword evidence="5" id="KW-1185">Reference proteome</keyword>
<comment type="catalytic activity">
    <reaction evidence="1">
        <text>adenosine(4) in tRNA(His) + S-adenosyl-L-methionine = 2'-O-methyladenosine(4) in tRNA(His) + S-adenosyl-L-homocysteine + H(+)</text>
        <dbReference type="Rhea" id="RHEA:43196"/>
        <dbReference type="Rhea" id="RHEA-COMP:10401"/>
        <dbReference type="Rhea" id="RHEA-COMP:10402"/>
        <dbReference type="ChEBI" id="CHEBI:15378"/>
        <dbReference type="ChEBI" id="CHEBI:57856"/>
        <dbReference type="ChEBI" id="CHEBI:59789"/>
        <dbReference type="ChEBI" id="CHEBI:74411"/>
        <dbReference type="ChEBI" id="CHEBI:74477"/>
        <dbReference type="EC" id="2.1.1.225"/>
    </reaction>
</comment>
<dbReference type="InterPro" id="IPR039044">
    <property type="entry name" value="Trm13"/>
</dbReference>
<keyword evidence="1" id="KW-0862">Zinc</keyword>
<name>A0A8C9F936_PAVCR</name>
<protein>
    <recommendedName>
        <fullName evidence="1">tRNA:m(4)X modification enzyme TRM13</fullName>
        <ecNumber evidence="1">2.1.1.225</ecNumber>
    </recommendedName>
</protein>
<evidence type="ECO:0000313" key="4">
    <source>
        <dbReference type="Ensembl" id="ENSPSTP00000011304.1"/>
    </source>
</evidence>
<dbReference type="AlphaFoldDB" id="A0A8C9F936"/>
<reference evidence="4" key="1">
    <citation type="submission" date="2025-08" db="UniProtKB">
        <authorList>
            <consortium name="Ensembl"/>
        </authorList>
    </citation>
    <scope>IDENTIFICATION</scope>
</reference>
<feature type="domain" description="Zinc finger CCCH-type TRM13" evidence="3">
    <location>
        <begin position="20"/>
        <end position="47"/>
    </location>
</feature>
<keyword evidence="1" id="KW-0819">tRNA processing</keyword>
<dbReference type="GO" id="GO:0030488">
    <property type="term" value="P:tRNA methylation"/>
    <property type="evidence" value="ECO:0007669"/>
    <property type="project" value="InterPro"/>
</dbReference>
<accession>A0A8C9F936</accession>
<evidence type="ECO:0000256" key="1">
    <source>
        <dbReference type="RuleBase" id="RU367103"/>
    </source>
</evidence>
<evidence type="ECO:0000256" key="2">
    <source>
        <dbReference type="SAM" id="MobiDB-lite"/>
    </source>
</evidence>
<dbReference type="Ensembl" id="ENSPSTT00000011861.1">
    <property type="protein sequence ID" value="ENSPSTP00000011304.1"/>
    <property type="gene ID" value="ENSPSTG00000007925.1"/>
</dbReference>
<keyword evidence="1" id="KW-0808">Transferase</keyword>
<dbReference type="InterPro" id="IPR021721">
    <property type="entry name" value="Znf_CCCH-type_TRM13"/>
</dbReference>
<dbReference type="PANTHER" id="PTHR12998:SF0">
    <property type="entry name" value="TRNA:M(4)X MODIFICATION ENZYME TRM13 HOMOLOG"/>
    <property type="match status" value="1"/>
</dbReference>
<dbReference type="GO" id="GO:0106050">
    <property type="term" value="F:tRNA 2'-O-methyltransferase activity"/>
    <property type="evidence" value="ECO:0007669"/>
    <property type="project" value="UniProtKB-UniRule"/>
</dbReference>
<keyword evidence="1" id="KW-0479">Metal-binding</keyword>
<evidence type="ECO:0000259" key="3">
    <source>
        <dbReference type="Pfam" id="PF11722"/>
    </source>
</evidence>
<feature type="region of interest" description="Disordered" evidence="2">
    <location>
        <begin position="1"/>
        <end position="20"/>
    </location>
</feature>
<dbReference type="GO" id="GO:0008270">
    <property type="term" value="F:zinc ion binding"/>
    <property type="evidence" value="ECO:0007669"/>
    <property type="project" value="UniProtKB-KW"/>
</dbReference>
<evidence type="ECO:0000313" key="5">
    <source>
        <dbReference type="Proteomes" id="UP000694428"/>
    </source>
</evidence>
<dbReference type="Proteomes" id="UP000694428">
    <property type="component" value="Unplaced"/>
</dbReference>
<reference evidence="4" key="2">
    <citation type="submission" date="2025-09" db="UniProtKB">
        <authorList>
            <consortium name="Ensembl"/>
        </authorList>
    </citation>
    <scope>IDENTIFICATION</scope>
</reference>
<keyword evidence="1" id="KW-0863">Zinc-finger</keyword>
<comment type="catalytic activity">
    <reaction evidence="1">
        <text>cytidine(4) in tRNA(Pro) + S-adenosyl-L-methionine = 2'-O-methylcytidine(4) in tRNA(Pro) + S-adenosyl-L-homocysteine + H(+)</text>
        <dbReference type="Rhea" id="RHEA:32767"/>
        <dbReference type="Rhea" id="RHEA-COMP:10397"/>
        <dbReference type="Rhea" id="RHEA-COMP:10398"/>
        <dbReference type="ChEBI" id="CHEBI:15378"/>
        <dbReference type="ChEBI" id="CHEBI:57856"/>
        <dbReference type="ChEBI" id="CHEBI:59789"/>
        <dbReference type="ChEBI" id="CHEBI:74495"/>
        <dbReference type="ChEBI" id="CHEBI:82748"/>
        <dbReference type="EC" id="2.1.1.225"/>
    </reaction>
</comment>
<dbReference type="Pfam" id="PF11722">
    <property type="entry name" value="zf-TRM13_CCCH"/>
    <property type="match status" value="1"/>
</dbReference>